<dbReference type="GO" id="GO:0007399">
    <property type="term" value="P:nervous system development"/>
    <property type="evidence" value="ECO:0007669"/>
    <property type="project" value="UniProtKB-ARBA"/>
</dbReference>
<dbReference type="InterPro" id="IPR003649">
    <property type="entry name" value="Bbox_C"/>
</dbReference>
<evidence type="ECO:0000256" key="1">
    <source>
        <dbReference type="ARBA" id="ARBA00000900"/>
    </source>
</evidence>
<comment type="catalytic activity">
    <reaction evidence="1">
        <text>S-ubiquitinyl-[E2 ubiquitin-conjugating enzyme]-L-cysteine + [acceptor protein]-L-lysine = [E2 ubiquitin-conjugating enzyme]-L-cysteine + N(6)-ubiquitinyl-[acceptor protein]-L-lysine.</text>
        <dbReference type="EC" id="2.3.2.27"/>
    </reaction>
</comment>
<evidence type="ECO:0000313" key="10">
    <source>
        <dbReference type="Proteomes" id="UP000694397"/>
    </source>
</evidence>
<evidence type="ECO:0000256" key="4">
    <source>
        <dbReference type="ARBA" id="ARBA00022771"/>
    </source>
</evidence>
<dbReference type="SUPFAM" id="SSF81296">
    <property type="entry name" value="E set domains"/>
    <property type="match status" value="1"/>
</dbReference>
<dbReference type="PROSITE" id="PS50194">
    <property type="entry name" value="FILAMIN_REPEAT"/>
    <property type="match status" value="1"/>
</dbReference>
<protein>
    <recommendedName>
        <fullName evidence="2">RING-type E3 ubiquitin transferase</fullName>
        <ecNumber evidence="2">2.3.2.27</ecNumber>
    </recommendedName>
</protein>
<dbReference type="Pfam" id="PF00630">
    <property type="entry name" value="Filamin"/>
    <property type="match status" value="1"/>
</dbReference>
<keyword evidence="5" id="KW-0862">Zinc</keyword>
<dbReference type="OrthoDB" id="264520at2759"/>
<reference evidence="9" key="3">
    <citation type="submission" date="2025-09" db="UniProtKB">
        <authorList>
            <consortium name="Ensembl"/>
        </authorList>
    </citation>
    <scope>IDENTIFICATION</scope>
</reference>
<keyword evidence="10" id="KW-1185">Reference proteome</keyword>
<dbReference type="PANTHER" id="PTHR25462:SF291">
    <property type="entry name" value="E3 UBIQUITIN-PROTEIN LIGASE TRIM45"/>
    <property type="match status" value="1"/>
</dbReference>
<dbReference type="GO" id="GO:0008270">
    <property type="term" value="F:zinc ion binding"/>
    <property type="evidence" value="ECO:0007669"/>
    <property type="project" value="UniProtKB-KW"/>
</dbReference>
<dbReference type="InterPro" id="IPR017868">
    <property type="entry name" value="Filamin/ABP280_repeat-like"/>
</dbReference>
<dbReference type="EC" id="2.3.2.27" evidence="2"/>
<accession>A0A8C9TVU5</accession>
<reference evidence="9" key="2">
    <citation type="submission" date="2025-08" db="UniProtKB">
        <authorList>
            <consortium name="Ensembl"/>
        </authorList>
    </citation>
    <scope>IDENTIFICATION</scope>
</reference>
<evidence type="ECO:0000313" key="9">
    <source>
        <dbReference type="Ensembl" id="ENSSFOP00015057531.1"/>
    </source>
</evidence>
<dbReference type="InterPro" id="IPR000315">
    <property type="entry name" value="Znf_B-box"/>
</dbReference>
<dbReference type="AlphaFoldDB" id="A0A8C9TVU5"/>
<evidence type="ECO:0000259" key="8">
    <source>
        <dbReference type="PROSITE" id="PS50119"/>
    </source>
</evidence>
<feature type="domain" description="B box-type" evidence="8">
    <location>
        <begin position="138"/>
        <end position="179"/>
    </location>
</feature>
<dbReference type="InterPro" id="IPR014756">
    <property type="entry name" value="Ig_E-set"/>
</dbReference>
<dbReference type="Ensembl" id="ENSSFOT00015073668.1">
    <property type="protein sequence ID" value="ENSSFOP00015057531.1"/>
    <property type="gene ID" value="ENSSFOG00015032970.1"/>
</dbReference>
<proteinExistence type="predicted"/>
<dbReference type="InterPro" id="IPR001298">
    <property type="entry name" value="Filamin/ABP280_rpt"/>
</dbReference>
<keyword evidence="4 6" id="KW-0479">Metal-binding</keyword>
<feature type="repeat" description="Filamin" evidence="7">
    <location>
        <begin position="350"/>
        <end position="453"/>
    </location>
</feature>
<dbReference type="SMART" id="SM00557">
    <property type="entry name" value="IG_FLMN"/>
    <property type="match status" value="1"/>
</dbReference>
<dbReference type="GO" id="GO:0061630">
    <property type="term" value="F:ubiquitin protein ligase activity"/>
    <property type="evidence" value="ECO:0007669"/>
    <property type="project" value="UniProtKB-EC"/>
</dbReference>
<evidence type="ECO:0000256" key="2">
    <source>
        <dbReference type="ARBA" id="ARBA00012483"/>
    </source>
</evidence>
<dbReference type="Gene3D" id="2.60.40.10">
    <property type="entry name" value="Immunoglobulins"/>
    <property type="match status" value="1"/>
</dbReference>
<dbReference type="GO" id="GO:0005654">
    <property type="term" value="C:nucleoplasm"/>
    <property type="evidence" value="ECO:0007669"/>
    <property type="project" value="TreeGrafter"/>
</dbReference>
<dbReference type="GeneTree" id="ENSGT00940000154334"/>
<organism evidence="9 10">
    <name type="scientific">Scleropages formosus</name>
    <name type="common">Asian bonytongue</name>
    <name type="synonym">Osteoglossum formosum</name>
    <dbReference type="NCBI Taxonomy" id="113540"/>
    <lineage>
        <taxon>Eukaryota</taxon>
        <taxon>Metazoa</taxon>
        <taxon>Chordata</taxon>
        <taxon>Craniata</taxon>
        <taxon>Vertebrata</taxon>
        <taxon>Euteleostomi</taxon>
        <taxon>Actinopterygii</taxon>
        <taxon>Neopterygii</taxon>
        <taxon>Teleostei</taxon>
        <taxon>Osteoglossocephala</taxon>
        <taxon>Osteoglossomorpha</taxon>
        <taxon>Osteoglossiformes</taxon>
        <taxon>Osteoglossidae</taxon>
        <taxon>Scleropages</taxon>
    </lineage>
</organism>
<name>A0A8C9TVU5_SCLFO</name>
<dbReference type="SMART" id="SM00336">
    <property type="entry name" value="BBOX"/>
    <property type="match status" value="2"/>
</dbReference>
<keyword evidence="3" id="KW-0677">Repeat</keyword>
<dbReference type="PANTHER" id="PTHR25462">
    <property type="entry name" value="BONUS, ISOFORM C-RELATED"/>
    <property type="match status" value="1"/>
</dbReference>
<keyword evidence="4 6" id="KW-0863">Zinc-finger</keyword>
<reference evidence="9 10" key="1">
    <citation type="submission" date="2019-04" db="EMBL/GenBank/DDBJ databases">
        <authorList>
            <consortium name="Wellcome Sanger Institute Data Sharing"/>
        </authorList>
    </citation>
    <scope>NUCLEOTIDE SEQUENCE [LARGE SCALE GENOMIC DNA]</scope>
</reference>
<feature type="domain" description="B box-type" evidence="8">
    <location>
        <begin position="87"/>
        <end position="128"/>
    </location>
</feature>
<dbReference type="Proteomes" id="UP000694397">
    <property type="component" value="Chromosome 14"/>
</dbReference>
<gene>
    <name evidence="9" type="primary">LOC108926854</name>
</gene>
<dbReference type="InterPro" id="IPR013783">
    <property type="entry name" value="Ig-like_fold"/>
</dbReference>
<dbReference type="Gene3D" id="3.30.160.60">
    <property type="entry name" value="Classic Zinc Finger"/>
    <property type="match status" value="1"/>
</dbReference>
<evidence type="ECO:0000256" key="5">
    <source>
        <dbReference type="ARBA" id="ARBA00022833"/>
    </source>
</evidence>
<sequence length="534" mass="57849">MRSNHCGKFQYFTKSAALEKLRLLLVCADCARRLEPFRDPAPAPGPNAGSVSVLCPQCDAQLPPDHLALDRVFLERSEPGAGLRLACDLCGEGGAQYRCQVCSTNLCTFCSQAHRRQKRTSAHSVELLLDLRAQGRLSRPTLCPLHPGLRLQLYCEPCDAAMCGECSSTAHRGHRCIPAHDAADRHAQHIRRLLEDIRPRLAHLEGALRLVESSQNALRARADEVAQEVRAFARDYAVAVEQHCGALLQRLEDVCLHRRNLLHLQRAQLRQTLADVRGGADFAERLLTAGSEVAVLSAKAVAVRRLEGLVDGSPRFDPPPVAADSSTIYFLPQESAGQVGGFPMVGVIQAKVVDPSKCVLQGEGAQRGREGQQGHFTLLCRDTTGEPMGRGGDAVLVSIVHRDRRDWWVRATVVDNGDGSYRVSYTPSEPGLYSVWVCVRAQHIKGSPFVLAVNRKFQKHHGVFHCCSFCSSGGAKEARCACGGSMPGGYQGCGHSHPGHPGRAHWSCCGSTVEISECVSGVGSACGIIRTVAL</sequence>
<dbReference type="InterPro" id="IPR047153">
    <property type="entry name" value="TRIM45/56/19-like"/>
</dbReference>
<evidence type="ECO:0000256" key="7">
    <source>
        <dbReference type="PROSITE-ProRule" id="PRU00087"/>
    </source>
</evidence>
<dbReference type="SMART" id="SM00502">
    <property type="entry name" value="BBC"/>
    <property type="match status" value="1"/>
</dbReference>
<dbReference type="Pfam" id="PF00643">
    <property type="entry name" value="zf-B_box"/>
    <property type="match status" value="1"/>
</dbReference>
<evidence type="ECO:0000256" key="3">
    <source>
        <dbReference type="ARBA" id="ARBA00022737"/>
    </source>
</evidence>
<dbReference type="PROSITE" id="PS50119">
    <property type="entry name" value="ZF_BBOX"/>
    <property type="match status" value="2"/>
</dbReference>
<dbReference type="SUPFAM" id="SSF57845">
    <property type="entry name" value="B-box zinc-binding domain"/>
    <property type="match status" value="1"/>
</dbReference>
<evidence type="ECO:0000256" key="6">
    <source>
        <dbReference type="PROSITE-ProRule" id="PRU00024"/>
    </source>
</evidence>